<dbReference type="AlphaFoldDB" id="A0A559IXS5"/>
<evidence type="ECO:0000256" key="2">
    <source>
        <dbReference type="ARBA" id="ARBA00034301"/>
    </source>
</evidence>
<comment type="catalytic activity">
    <reaction evidence="3">
        <text>3',5'-cyclic UMP + H2O = UMP + H(+)</text>
        <dbReference type="Rhea" id="RHEA:70575"/>
        <dbReference type="ChEBI" id="CHEBI:15377"/>
        <dbReference type="ChEBI" id="CHEBI:15378"/>
        <dbReference type="ChEBI" id="CHEBI:57865"/>
        <dbReference type="ChEBI" id="CHEBI:184387"/>
    </reaction>
    <physiologicalReaction direction="left-to-right" evidence="3">
        <dbReference type="Rhea" id="RHEA:70576"/>
    </physiologicalReaction>
</comment>
<dbReference type="SMART" id="SM00849">
    <property type="entry name" value="Lactamase_B"/>
    <property type="match status" value="1"/>
</dbReference>
<dbReference type="PANTHER" id="PTHR42951:SF14">
    <property type="entry name" value="METALLO-BETA-LACTAMASE SUPERFAMILY PROTEIN"/>
    <property type="match status" value="1"/>
</dbReference>
<evidence type="ECO:0000313" key="6">
    <source>
        <dbReference type="Proteomes" id="UP000318102"/>
    </source>
</evidence>
<evidence type="ECO:0000313" key="5">
    <source>
        <dbReference type="EMBL" id="TVX92423.1"/>
    </source>
</evidence>
<organism evidence="5 6">
    <name type="scientific">Paenibacillus agilis</name>
    <dbReference type="NCBI Taxonomy" id="3020863"/>
    <lineage>
        <taxon>Bacteria</taxon>
        <taxon>Bacillati</taxon>
        <taxon>Bacillota</taxon>
        <taxon>Bacilli</taxon>
        <taxon>Bacillales</taxon>
        <taxon>Paenibacillaceae</taxon>
        <taxon>Paenibacillus</taxon>
    </lineage>
</organism>
<dbReference type="Gene3D" id="3.60.15.10">
    <property type="entry name" value="Ribonuclease Z/Hydroxyacylglutathione hydrolase-like"/>
    <property type="match status" value="1"/>
</dbReference>
<reference evidence="5 6" key="1">
    <citation type="submission" date="2019-07" db="EMBL/GenBank/DDBJ databases">
        <authorList>
            <person name="Kim J."/>
        </authorList>
    </citation>
    <scope>NUCLEOTIDE SEQUENCE [LARGE SCALE GENOMIC DNA]</scope>
    <source>
        <strain evidence="5 6">N4</strain>
    </source>
</reference>
<dbReference type="PANTHER" id="PTHR42951">
    <property type="entry name" value="METALLO-BETA-LACTAMASE DOMAIN-CONTAINING"/>
    <property type="match status" value="1"/>
</dbReference>
<dbReference type="OrthoDB" id="2273115at2"/>
<feature type="domain" description="Metallo-beta-lactamase" evidence="4">
    <location>
        <begin position="28"/>
        <end position="230"/>
    </location>
</feature>
<keyword evidence="6" id="KW-1185">Reference proteome</keyword>
<name>A0A559IXS5_9BACL</name>
<dbReference type="SUPFAM" id="SSF56281">
    <property type="entry name" value="Metallo-hydrolase/oxidoreductase"/>
    <property type="match status" value="1"/>
</dbReference>
<evidence type="ECO:0000256" key="3">
    <source>
        <dbReference type="ARBA" id="ARBA00048505"/>
    </source>
</evidence>
<comment type="function">
    <text evidence="2">Counteracts the endogenous Pycsar antiviral defense system. Phosphodiesterase that enables metal-dependent hydrolysis of host cyclic nucleotide Pycsar defense signals such as cCMP and cUMP.</text>
</comment>
<dbReference type="Pfam" id="PF00753">
    <property type="entry name" value="Lactamase_B"/>
    <property type="match status" value="1"/>
</dbReference>
<comment type="catalytic activity">
    <reaction evidence="1">
        <text>3',5'-cyclic CMP + H2O = CMP + H(+)</text>
        <dbReference type="Rhea" id="RHEA:72675"/>
        <dbReference type="ChEBI" id="CHEBI:15377"/>
        <dbReference type="ChEBI" id="CHEBI:15378"/>
        <dbReference type="ChEBI" id="CHEBI:58003"/>
        <dbReference type="ChEBI" id="CHEBI:60377"/>
    </reaction>
    <physiologicalReaction direction="left-to-right" evidence="1">
        <dbReference type="Rhea" id="RHEA:72676"/>
    </physiologicalReaction>
</comment>
<evidence type="ECO:0000259" key="4">
    <source>
        <dbReference type="SMART" id="SM00849"/>
    </source>
</evidence>
<dbReference type="EMBL" id="VNJK01000001">
    <property type="protein sequence ID" value="TVX92423.1"/>
    <property type="molecule type" value="Genomic_DNA"/>
</dbReference>
<protein>
    <submittedName>
        <fullName evidence="5">MBL fold metallo-hydrolase</fullName>
    </submittedName>
</protein>
<gene>
    <name evidence="5" type="ORF">FPZ44_04725</name>
</gene>
<evidence type="ECO:0000256" key="1">
    <source>
        <dbReference type="ARBA" id="ARBA00034221"/>
    </source>
</evidence>
<accession>A0A559IXS5</accession>
<dbReference type="InterPro" id="IPR001279">
    <property type="entry name" value="Metallo-B-lactamas"/>
</dbReference>
<proteinExistence type="predicted"/>
<sequence length="293" mass="33223">MCTELRRRVFLVTANNLKVDVHHAIEANVNSYVFSDDKGTFIIDCTRNSEEARKVAALARSKGADPETILITHGHPDHYLGMGAILQEFPNIRFVVASQGVKDDIIGFTQWMDSVNWLEGEPHMKSKSDQNPDGFDYEGRLEVLQSSTLQLPGGGVLQIKSDYPPTECAHMTTVFAEDLNALFTIDLTYNKVHIWMGVGVAREHINNWQEQLDKLKEQYGPLNATIYPGHGNPTDVSIFDIDKKYMNDLLDTIEASKSEDEAKQKMMQLYPDWENTDFLLMHSVKNQFELANK</sequence>
<dbReference type="InterPro" id="IPR050855">
    <property type="entry name" value="NDM-1-like"/>
</dbReference>
<dbReference type="Proteomes" id="UP000318102">
    <property type="component" value="Unassembled WGS sequence"/>
</dbReference>
<comment type="caution">
    <text evidence="5">The sequence shown here is derived from an EMBL/GenBank/DDBJ whole genome shotgun (WGS) entry which is preliminary data.</text>
</comment>
<dbReference type="InterPro" id="IPR036866">
    <property type="entry name" value="RibonucZ/Hydroxyglut_hydro"/>
</dbReference>